<dbReference type="InterPro" id="IPR001387">
    <property type="entry name" value="Cro/C1-type_HTH"/>
</dbReference>
<comment type="caution">
    <text evidence="3">The sequence shown here is derived from an EMBL/GenBank/DDBJ whole genome shotgun (WGS) entry which is preliminary data.</text>
</comment>
<dbReference type="GO" id="GO:0003677">
    <property type="term" value="F:DNA binding"/>
    <property type="evidence" value="ECO:0007669"/>
    <property type="project" value="UniProtKB-KW"/>
</dbReference>
<evidence type="ECO:0000259" key="2">
    <source>
        <dbReference type="PROSITE" id="PS50943"/>
    </source>
</evidence>
<evidence type="ECO:0000313" key="3">
    <source>
        <dbReference type="EMBL" id="RUO61643.1"/>
    </source>
</evidence>
<dbReference type="InterPro" id="IPR010982">
    <property type="entry name" value="Lambda_DNA-bd_dom_sf"/>
</dbReference>
<name>A0A432YKZ9_9GAMM</name>
<dbReference type="PROSITE" id="PS50943">
    <property type="entry name" value="HTH_CROC1"/>
    <property type="match status" value="1"/>
</dbReference>
<dbReference type="EMBL" id="PIPZ01000001">
    <property type="protein sequence ID" value="RUO61643.1"/>
    <property type="molecule type" value="Genomic_DNA"/>
</dbReference>
<protein>
    <submittedName>
        <fullName evidence="3">Addiction module antidote protein, HigA family</fullName>
    </submittedName>
</protein>
<organism evidence="3 4">
    <name type="scientific">Pseudidiomarina marina</name>
    <dbReference type="NCBI Taxonomy" id="502366"/>
    <lineage>
        <taxon>Bacteria</taxon>
        <taxon>Pseudomonadati</taxon>
        <taxon>Pseudomonadota</taxon>
        <taxon>Gammaproteobacteria</taxon>
        <taxon>Alteromonadales</taxon>
        <taxon>Idiomarinaceae</taxon>
        <taxon>Pseudidiomarina</taxon>
    </lineage>
</organism>
<sequence>MQLLPSTEHAIKHPGQVLNDRFLKRCGISITEAAAKLYMKREQLSRFINGHTGVSVELALKLEVATGVSAEYWLTRQAQYDIQQSSQSITKVKAEPFCQEVLAR</sequence>
<feature type="domain" description="HTH cro/C1-type" evidence="2">
    <location>
        <begin position="24"/>
        <end position="73"/>
    </location>
</feature>
<dbReference type="Gene3D" id="1.10.260.40">
    <property type="entry name" value="lambda repressor-like DNA-binding domains"/>
    <property type="match status" value="1"/>
</dbReference>
<proteinExistence type="predicted"/>
<dbReference type="InterPro" id="IPR013430">
    <property type="entry name" value="Toxin_antidote_HigA"/>
</dbReference>
<dbReference type="SMART" id="SM00530">
    <property type="entry name" value="HTH_XRE"/>
    <property type="match status" value="1"/>
</dbReference>
<dbReference type="NCBIfam" id="TIGR02607">
    <property type="entry name" value="antidote_HigA"/>
    <property type="match status" value="1"/>
</dbReference>
<dbReference type="SUPFAM" id="SSF47413">
    <property type="entry name" value="lambda repressor-like DNA-binding domains"/>
    <property type="match status" value="1"/>
</dbReference>
<dbReference type="Proteomes" id="UP000288127">
    <property type="component" value="Unassembled WGS sequence"/>
</dbReference>
<dbReference type="RefSeq" id="WP_126759259.1">
    <property type="nucleotide sequence ID" value="NZ_PIPZ01000001.1"/>
</dbReference>
<dbReference type="OrthoDB" id="9793869at2"/>
<keyword evidence="1" id="KW-0238">DNA-binding</keyword>
<accession>A0A432YKZ9</accession>
<keyword evidence="4" id="KW-1185">Reference proteome</keyword>
<evidence type="ECO:0000256" key="1">
    <source>
        <dbReference type="ARBA" id="ARBA00023125"/>
    </source>
</evidence>
<dbReference type="CDD" id="cd00093">
    <property type="entry name" value="HTH_XRE"/>
    <property type="match status" value="1"/>
</dbReference>
<dbReference type="PANTHER" id="PTHR36924">
    <property type="entry name" value="ANTITOXIN HIGA-1"/>
    <property type="match status" value="1"/>
</dbReference>
<gene>
    <name evidence="3" type="primary">higA</name>
    <name evidence="3" type="ORF">CWI76_05210</name>
</gene>
<dbReference type="PANTHER" id="PTHR36924:SF1">
    <property type="entry name" value="ANTITOXIN HIGA-1"/>
    <property type="match status" value="1"/>
</dbReference>
<dbReference type="Pfam" id="PF01381">
    <property type="entry name" value="HTH_3"/>
    <property type="match status" value="1"/>
</dbReference>
<evidence type="ECO:0000313" key="4">
    <source>
        <dbReference type="Proteomes" id="UP000288127"/>
    </source>
</evidence>
<dbReference type="AlphaFoldDB" id="A0A432YKZ9"/>
<reference evidence="4" key="1">
    <citation type="journal article" date="2018" name="Front. Microbiol.">
        <title>Genome-Based Analysis Reveals the Taxonomy and Diversity of the Family Idiomarinaceae.</title>
        <authorList>
            <person name="Liu Y."/>
            <person name="Lai Q."/>
            <person name="Shao Z."/>
        </authorList>
    </citation>
    <scope>NUCLEOTIDE SEQUENCE [LARGE SCALE GENOMIC DNA]</scope>
    <source>
        <strain evidence="4">PIM1</strain>
    </source>
</reference>